<dbReference type="PANTHER" id="PTHR32305:SF17">
    <property type="entry name" value="TRNA NUCLEASE WAPA"/>
    <property type="match status" value="1"/>
</dbReference>
<dbReference type="RefSeq" id="WP_209622455.1">
    <property type="nucleotide sequence ID" value="NZ_JAGJRS010000032.1"/>
</dbReference>
<organism evidence="3 4">
    <name type="scientific">Frateuria flava</name>
    <dbReference type="NCBI Taxonomy" id="2821489"/>
    <lineage>
        <taxon>Bacteria</taxon>
        <taxon>Pseudomonadati</taxon>
        <taxon>Pseudomonadota</taxon>
        <taxon>Gammaproteobacteria</taxon>
        <taxon>Lysobacterales</taxon>
        <taxon>Rhodanobacteraceae</taxon>
        <taxon>Frateuria</taxon>
    </lineage>
</organism>
<dbReference type="PANTHER" id="PTHR32305">
    <property type="match status" value="1"/>
</dbReference>
<proteinExistence type="predicted"/>
<dbReference type="Proteomes" id="UP000823790">
    <property type="component" value="Unassembled WGS sequence"/>
</dbReference>
<dbReference type="Pfam" id="PF25023">
    <property type="entry name" value="TEN_YD-shell"/>
    <property type="match status" value="1"/>
</dbReference>
<evidence type="ECO:0000259" key="2">
    <source>
        <dbReference type="Pfam" id="PF25023"/>
    </source>
</evidence>
<accession>A0ABS4DR65</accession>
<evidence type="ECO:0000313" key="3">
    <source>
        <dbReference type="EMBL" id="MBP1475550.1"/>
    </source>
</evidence>
<keyword evidence="1" id="KW-0677">Repeat</keyword>
<dbReference type="Gene3D" id="2.180.10.10">
    <property type="entry name" value="RHS repeat-associated core"/>
    <property type="match status" value="1"/>
</dbReference>
<dbReference type="InterPro" id="IPR056823">
    <property type="entry name" value="TEN-like_YD-shell"/>
</dbReference>
<keyword evidence="4" id="KW-1185">Reference proteome</keyword>
<feature type="non-terminal residue" evidence="3">
    <location>
        <position position="1"/>
    </location>
</feature>
<feature type="domain" description="Teneurin-like YD-shell" evidence="2">
    <location>
        <begin position="50"/>
        <end position="125"/>
    </location>
</feature>
<dbReference type="InterPro" id="IPR050708">
    <property type="entry name" value="T6SS_VgrG/RHS"/>
</dbReference>
<dbReference type="EMBL" id="JAGJRS010000032">
    <property type="protein sequence ID" value="MBP1475550.1"/>
    <property type="molecule type" value="Genomic_DNA"/>
</dbReference>
<evidence type="ECO:0000313" key="4">
    <source>
        <dbReference type="Proteomes" id="UP000823790"/>
    </source>
</evidence>
<sequence>RRGGAGRPWIREGAIVKASGWRSAAWARVAAVVLTMLSLCWGGPAPAAETTTYVLTDVQGTVLAREDAQGNIIARYDYRPYGRQQAGPVAAGPGYTGHVEDPDTKLVYMQARYYDPETRRFLTIDPERPEPGNTVSFSRYLYAANNPLRNVDPDGHAPLPALGKWLDVLHQVTAEANQDKEAFQRNVAEVVSYLPGGGLAGCDGGCSKTQAAVIIGVDLLPGRDEARIGVKGFSAALKDGAKLPTAKALAAAIDHLGAGYRQIADGVFKSQDGTRLVRMTDSDLAKAGNHAGAPHINLESGSTVVKPNGKESFISKGNRHIFLPEEK</sequence>
<protein>
    <submittedName>
        <fullName evidence="3">RHS repeat-associated core domain-containing protein</fullName>
    </submittedName>
</protein>
<dbReference type="InterPro" id="IPR022385">
    <property type="entry name" value="Rhs_assc_core"/>
</dbReference>
<gene>
    <name evidence="3" type="ORF">J7I44_14645</name>
</gene>
<dbReference type="NCBIfam" id="TIGR03696">
    <property type="entry name" value="Rhs_assc_core"/>
    <property type="match status" value="1"/>
</dbReference>
<name>A0ABS4DR65_9GAMM</name>
<comment type="caution">
    <text evidence="3">The sequence shown here is derived from an EMBL/GenBank/DDBJ whole genome shotgun (WGS) entry which is preliminary data.</text>
</comment>
<reference evidence="3 4" key="1">
    <citation type="submission" date="2021-04" db="EMBL/GenBank/DDBJ databases">
        <authorList>
            <person name="Huq M.A."/>
        </authorList>
    </citation>
    <scope>NUCLEOTIDE SEQUENCE [LARGE SCALE GENOMIC DNA]</scope>
    <source>
        <strain evidence="3 4">MAH-13</strain>
    </source>
</reference>
<evidence type="ECO:0000256" key="1">
    <source>
        <dbReference type="ARBA" id="ARBA00022737"/>
    </source>
</evidence>